<evidence type="ECO:0000313" key="2">
    <source>
        <dbReference type="EMBL" id="KAA5604865.1"/>
    </source>
</evidence>
<feature type="compositionally biased region" description="Low complexity" evidence="1">
    <location>
        <begin position="118"/>
        <end position="127"/>
    </location>
</feature>
<reference evidence="2 3" key="1">
    <citation type="submission" date="2019-09" db="EMBL/GenBank/DDBJ databases">
        <title>Genome sequence of Roseospira marina, one of the more divergent members of the non-sulfur purple photosynthetic bacterial family, the Rhodospirillaceae.</title>
        <authorList>
            <person name="Meyer T."/>
            <person name="Kyndt J."/>
        </authorList>
    </citation>
    <scope>NUCLEOTIDE SEQUENCE [LARGE SCALE GENOMIC DNA]</scope>
    <source>
        <strain evidence="2 3">DSM 15113</strain>
    </source>
</reference>
<keyword evidence="3" id="KW-1185">Reference proteome</keyword>
<dbReference type="Proteomes" id="UP000324065">
    <property type="component" value="Unassembled WGS sequence"/>
</dbReference>
<dbReference type="OrthoDB" id="7363652at2"/>
<name>A0A5M6IAU8_9PROT</name>
<protein>
    <submittedName>
        <fullName evidence="2">Uncharacterized protein</fullName>
    </submittedName>
</protein>
<evidence type="ECO:0000313" key="3">
    <source>
        <dbReference type="Proteomes" id="UP000324065"/>
    </source>
</evidence>
<organism evidence="2 3">
    <name type="scientific">Roseospira marina</name>
    <dbReference type="NCBI Taxonomy" id="140057"/>
    <lineage>
        <taxon>Bacteria</taxon>
        <taxon>Pseudomonadati</taxon>
        <taxon>Pseudomonadota</taxon>
        <taxon>Alphaproteobacteria</taxon>
        <taxon>Rhodospirillales</taxon>
        <taxon>Rhodospirillaceae</taxon>
        <taxon>Roseospira</taxon>
    </lineage>
</organism>
<dbReference type="AlphaFoldDB" id="A0A5M6IAU8"/>
<gene>
    <name evidence="2" type="ORF">F1188_13650</name>
</gene>
<dbReference type="EMBL" id="VWPJ01000013">
    <property type="protein sequence ID" value="KAA5604865.1"/>
    <property type="molecule type" value="Genomic_DNA"/>
</dbReference>
<evidence type="ECO:0000256" key="1">
    <source>
        <dbReference type="SAM" id="MobiDB-lite"/>
    </source>
</evidence>
<feature type="region of interest" description="Disordered" evidence="1">
    <location>
        <begin position="118"/>
        <end position="168"/>
    </location>
</feature>
<dbReference type="RefSeq" id="WP_150062996.1">
    <property type="nucleotide sequence ID" value="NZ_JACHII010000012.1"/>
</dbReference>
<proteinExistence type="predicted"/>
<sequence length="168" mass="17074">MPLTACRQPPAPAVRSAPHRRRTVPAVATAVAAALLLTACGAPFVDARREAGSTQTVGASSPDAPVVCYAKGETSPAEVAALANAVCAETGRAARFDSEDLLQCRLMQPWRAHFTCVAPDAPGAGTQPPGPGGRDSGRSPSFRGDSGGRNPADGSVYPGGHLPAPPRL</sequence>
<accession>A0A5M6IAU8</accession>
<comment type="caution">
    <text evidence="2">The sequence shown here is derived from an EMBL/GenBank/DDBJ whole genome shotgun (WGS) entry which is preliminary data.</text>
</comment>